<dbReference type="Pfam" id="PF15566">
    <property type="entry name" value="Imm32"/>
    <property type="match status" value="1"/>
</dbReference>
<reference evidence="2" key="1">
    <citation type="submission" date="2020-09" db="EMBL/GenBank/DDBJ databases">
        <title>Whole genome shotgun sequence of Streptomyces cinnamonensis NBRC 15873.</title>
        <authorList>
            <person name="Komaki H."/>
            <person name="Tamura T."/>
        </authorList>
    </citation>
    <scope>NUCLEOTIDE SEQUENCE [LARGE SCALE GENOMIC DNA]</scope>
    <source>
        <strain evidence="2">NBRC 15873</strain>
    </source>
</reference>
<evidence type="ECO:0008006" key="3">
    <source>
        <dbReference type="Google" id="ProtNLM"/>
    </source>
</evidence>
<evidence type="ECO:0000313" key="1">
    <source>
        <dbReference type="EMBL" id="GHI18523.1"/>
    </source>
</evidence>
<gene>
    <name evidence="1" type="ORF">Scinn_79860</name>
</gene>
<comment type="caution">
    <text evidence="1">The sequence shown here is derived from an EMBL/GenBank/DDBJ whole genome shotgun (WGS) entry which is preliminary data.</text>
</comment>
<proteinExistence type="predicted"/>
<sequence>MIMVVSSVGEAHVRANAEGLRVLAQRLLELAGAGVRDGRHLHLDAGVDLEDGSSGLVLERDDSLRP</sequence>
<dbReference type="InterPro" id="IPR029083">
    <property type="entry name" value="Imm32"/>
</dbReference>
<accession>A0ABQ3P0G6</accession>
<dbReference type="Proteomes" id="UP000660554">
    <property type="component" value="Unassembled WGS sequence"/>
</dbReference>
<evidence type="ECO:0000313" key="2">
    <source>
        <dbReference type="Proteomes" id="UP000660554"/>
    </source>
</evidence>
<protein>
    <recommendedName>
        <fullName evidence="3">DhaK domain-containing protein</fullName>
    </recommendedName>
</protein>
<dbReference type="EMBL" id="BNDV01000018">
    <property type="protein sequence ID" value="GHI18523.1"/>
    <property type="molecule type" value="Genomic_DNA"/>
</dbReference>
<name>A0ABQ3P0G6_STRVG</name>
<keyword evidence="2" id="KW-1185">Reference proteome</keyword>
<organism evidence="1 2">
    <name type="scientific">Streptomyces virginiae</name>
    <name type="common">Streptomyces cinnamonensis</name>
    <dbReference type="NCBI Taxonomy" id="1961"/>
    <lineage>
        <taxon>Bacteria</taxon>
        <taxon>Bacillati</taxon>
        <taxon>Actinomycetota</taxon>
        <taxon>Actinomycetes</taxon>
        <taxon>Kitasatosporales</taxon>
        <taxon>Streptomycetaceae</taxon>
        <taxon>Streptomyces</taxon>
    </lineage>
</organism>